<dbReference type="RefSeq" id="WP_251488080.1">
    <property type="nucleotide sequence ID" value="NZ_CAJSLV010000047.1"/>
</dbReference>
<name>A0A9W4E4Y7_9ACTN</name>
<proteinExistence type="predicted"/>
<organism evidence="2 3">
    <name type="scientific">Actinacidiphila cocklensis</name>
    <dbReference type="NCBI Taxonomy" id="887465"/>
    <lineage>
        <taxon>Bacteria</taxon>
        <taxon>Bacillati</taxon>
        <taxon>Actinomycetota</taxon>
        <taxon>Actinomycetes</taxon>
        <taxon>Kitasatosporales</taxon>
        <taxon>Streptomycetaceae</taxon>
        <taxon>Actinacidiphila</taxon>
    </lineage>
</organism>
<evidence type="ECO:0000256" key="1">
    <source>
        <dbReference type="SAM" id="MobiDB-lite"/>
    </source>
</evidence>
<keyword evidence="3" id="KW-1185">Reference proteome</keyword>
<gene>
    <name evidence="2" type="ORF">SCOCK_190110</name>
</gene>
<feature type="compositionally biased region" description="Basic and acidic residues" evidence="1">
    <location>
        <begin position="13"/>
        <end position="33"/>
    </location>
</feature>
<reference evidence="2" key="1">
    <citation type="submission" date="2021-05" db="EMBL/GenBank/DDBJ databases">
        <authorList>
            <person name="Arsene-Ploetze F."/>
        </authorList>
    </citation>
    <scope>NUCLEOTIDE SEQUENCE</scope>
    <source>
        <strain evidence="2">DSM 42138</strain>
    </source>
</reference>
<evidence type="ECO:0000313" key="2">
    <source>
        <dbReference type="EMBL" id="CAG6392942.1"/>
    </source>
</evidence>
<dbReference type="EMBL" id="CAJSLV010000047">
    <property type="protein sequence ID" value="CAG6392942.1"/>
    <property type="molecule type" value="Genomic_DNA"/>
</dbReference>
<feature type="compositionally biased region" description="Basic and acidic residues" evidence="1">
    <location>
        <begin position="47"/>
        <end position="61"/>
    </location>
</feature>
<protein>
    <recommendedName>
        <fullName evidence="4">MT0933-like antitoxin protein</fullName>
    </recommendedName>
</protein>
<dbReference type="AlphaFoldDB" id="A0A9W4E4Y7"/>
<feature type="region of interest" description="Disordered" evidence="1">
    <location>
        <begin position="13"/>
        <end position="78"/>
    </location>
</feature>
<evidence type="ECO:0008006" key="4">
    <source>
        <dbReference type="Google" id="ProtNLM"/>
    </source>
</evidence>
<comment type="caution">
    <text evidence="2">The sequence shown here is derived from an EMBL/GenBank/DDBJ whole genome shotgun (WGS) entry which is preliminary data.</text>
</comment>
<feature type="compositionally biased region" description="Gly residues" evidence="1">
    <location>
        <begin position="67"/>
        <end position="78"/>
    </location>
</feature>
<dbReference type="Pfam" id="PF14013">
    <property type="entry name" value="MT0933_antitox"/>
    <property type="match status" value="1"/>
</dbReference>
<evidence type="ECO:0000313" key="3">
    <source>
        <dbReference type="Proteomes" id="UP001152519"/>
    </source>
</evidence>
<dbReference type="Proteomes" id="UP001152519">
    <property type="component" value="Unassembled WGS sequence"/>
</dbReference>
<dbReference type="InterPro" id="IPR028037">
    <property type="entry name" value="Antitoxin_Rv0909/MT0933"/>
</dbReference>
<accession>A0A9W4E4Y7</accession>
<sequence>MSFMDTLKDKLGLAKDKAGDTARQHPDKVDSGIDKAAQTADSKTGGKHSDKIDTGADKAKDTMGNLGDKGGQDTGGTT</sequence>